<dbReference type="PATRIC" id="fig|1141662.3.peg.1182"/>
<name>K8WSR0_9GAMM</name>
<organism evidence="1 2">
    <name type="scientific">Providencia burhodogranariea DSM 19968</name>
    <dbReference type="NCBI Taxonomy" id="1141662"/>
    <lineage>
        <taxon>Bacteria</taxon>
        <taxon>Pseudomonadati</taxon>
        <taxon>Pseudomonadota</taxon>
        <taxon>Gammaproteobacteria</taxon>
        <taxon>Enterobacterales</taxon>
        <taxon>Morganellaceae</taxon>
        <taxon>Providencia</taxon>
    </lineage>
</organism>
<proteinExistence type="predicted"/>
<dbReference type="eggNOG" id="COG4644">
    <property type="taxonomic scope" value="Bacteria"/>
</dbReference>
<protein>
    <submittedName>
        <fullName evidence="1">Transposase</fullName>
    </submittedName>
</protein>
<evidence type="ECO:0000313" key="2">
    <source>
        <dbReference type="Proteomes" id="UP000009336"/>
    </source>
</evidence>
<sequence length="65" mass="7210">MIGKFAQENNQDAVNMIAELSPVAWQHIQLAGNYTFGLKKDNIVLERLLENLAPLISEESLSLVA</sequence>
<reference evidence="1 2" key="1">
    <citation type="journal article" date="2012" name="BMC Genomics">
        <title>Comparative genomics of bacteria in the genus Providencia isolated from wild Drosophila melanogaster.</title>
        <authorList>
            <person name="Galac M.R."/>
            <person name="Lazzaro B.P."/>
        </authorList>
    </citation>
    <scope>NUCLEOTIDE SEQUENCE [LARGE SCALE GENOMIC DNA]</scope>
    <source>
        <strain evidence="1 2">DSM 19968</strain>
    </source>
</reference>
<dbReference type="STRING" id="1141662.OOA_05826"/>
<dbReference type="Proteomes" id="UP000009336">
    <property type="component" value="Unassembled WGS sequence"/>
</dbReference>
<evidence type="ECO:0000313" key="1">
    <source>
        <dbReference type="EMBL" id="EKT62971.1"/>
    </source>
</evidence>
<comment type="caution">
    <text evidence="1">The sequence shown here is derived from an EMBL/GenBank/DDBJ whole genome shotgun (WGS) entry which is preliminary data.</text>
</comment>
<accession>K8WSR0</accession>
<gene>
    <name evidence="1" type="ORF">OOA_05826</name>
</gene>
<keyword evidence="2" id="KW-1185">Reference proteome</keyword>
<dbReference type="HOGENOM" id="CLU_2775076_0_0_6"/>
<dbReference type="AlphaFoldDB" id="K8WSR0"/>
<dbReference type="EMBL" id="AKKL01000016">
    <property type="protein sequence ID" value="EKT62971.1"/>
    <property type="molecule type" value="Genomic_DNA"/>
</dbReference>